<evidence type="ECO:0000256" key="12">
    <source>
        <dbReference type="ARBA" id="ARBA00023146"/>
    </source>
</evidence>
<comment type="similarity">
    <text evidence="3 14">Belongs to the class-I aminoacyl-tRNA synthetase family. MetG type 2B subfamily.</text>
</comment>
<dbReference type="AlphaFoldDB" id="A0AAP9JAE2"/>
<dbReference type="GO" id="GO:0000049">
    <property type="term" value="F:tRNA binding"/>
    <property type="evidence" value="ECO:0007669"/>
    <property type="project" value="UniProtKB-UniRule"/>
</dbReference>
<keyword evidence="17" id="KW-1185">Reference proteome</keyword>
<dbReference type="InterPro" id="IPR014758">
    <property type="entry name" value="Met-tRNA_synth"/>
</dbReference>
<dbReference type="NCBIfam" id="TIGR00398">
    <property type="entry name" value="metG"/>
    <property type="match status" value="1"/>
</dbReference>
<dbReference type="InterPro" id="IPR004495">
    <property type="entry name" value="Met-tRNA-synth_bsu_C"/>
</dbReference>
<dbReference type="GO" id="GO:0005737">
    <property type="term" value="C:cytoplasm"/>
    <property type="evidence" value="ECO:0007669"/>
    <property type="project" value="UniProtKB-SubCell"/>
</dbReference>
<keyword evidence="6 14" id="KW-0820">tRNA-binding</keyword>
<dbReference type="CDD" id="cd00814">
    <property type="entry name" value="MetRS_core"/>
    <property type="match status" value="1"/>
</dbReference>
<dbReference type="RefSeq" id="WP_147000762.1">
    <property type="nucleotide sequence ID" value="NZ_CP042387.1"/>
</dbReference>
<dbReference type="Gene3D" id="3.40.50.620">
    <property type="entry name" value="HUPs"/>
    <property type="match status" value="1"/>
</dbReference>
<comment type="function">
    <text evidence="1 14">Is required not only for elongation of protein synthesis but also for the initiation of all mRNA translation through initiator tRNA(fMet) aminoacylation.</text>
</comment>
<evidence type="ECO:0000256" key="4">
    <source>
        <dbReference type="ARBA" id="ARBA00011738"/>
    </source>
</evidence>
<dbReference type="EC" id="6.1.1.10" evidence="14"/>
<keyword evidence="8 14" id="KW-0547">Nucleotide-binding</keyword>
<evidence type="ECO:0000256" key="10">
    <source>
        <dbReference type="ARBA" id="ARBA00022884"/>
    </source>
</evidence>
<dbReference type="InterPro" id="IPR012340">
    <property type="entry name" value="NA-bd_OB-fold"/>
</dbReference>
<dbReference type="Pfam" id="PF01588">
    <property type="entry name" value="tRNA_bind"/>
    <property type="match status" value="1"/>
</dbReference>
<comment type="caution">
    <text evidence="14">Lacks conserved residue(s) required for the propagation of feature annotation.</text>
</comment>
<keyword evidence="10 14" id="KW-0694">RNA-binding</keyword>
<reference evidence="16 17" key="1">
    <citation type="submission" date="2019-06" db="EMBL/GenBank/DDBJ databases">
        <title>Genome analyses of bacteria isolated from kimchi.</title>
        <authorList>
            <person name="Lee S."/>
            <person name="Ahn S."/>
            <person name="Roh S."/>
        </authorList>
    </citation>
    <scope>NUCLEOTIDE SEQUENCE [LARGE SCALE GENOMIC DNA]</scope>
    <source>
        <strain evidence="16 17">CBA3625</strain>
    </source>
</reference>
<evidence type="ECO:0000256" key="13">
    <source>
        <dbReference type="ARBA" id="ARBA00047364"/>
    </source>
</evidence>
<dbReference type="PANTHER" id="PTHR43326">
    <property type="entry name" value="METHIONYL-TRNA SYNTHETASE"/>
    <property type="match status" value="1"/>
</dbReference>
<comment type="catalytic activity">
    <reaction evidence="13 14">
        <text>tRNA(Met) + L-methionine + ATP = L-methionyl-tRNA(Met) + AMP + diphosphate</text>
        <dbReference type="Rhea" id="RHEA:13481"/>
        <dbReference type="Rhea" id="RHEA-COMP:9667"/>
        <dbReference type="Rhea" id="RHEA-COMP:9698"/>
        <dbReference type="ChEBI" id="CHEBI:30616"/>
        <dbReference type="ChEBI" id="CHEBI:33019"/>
        <dbReference type="ChEBI" id="CHEBI:57844"/>
        <dbReference type="ChEBI" id="CHEBI:78442"/>
        <dbReference type="ChEBI" id="CHEBI:78530"/>
        <dbReference type="ChEBI" id="CHEBI:456215"/>
        <dbReference type="EC" id="6.1.1.10"/>
    </reaction>
</comment>
<dbReference type="InterPro" id="IPR015413">
    <property type="entry name" value="Methionyl/Leucyl_tRNA_Synth"/>
</dbReference>
<feature type="domain" description="TRNA-binding" evidence="15">
    <location>
        <begin position="609"/>
        <end position="711"/>
    </location>
</feature>
<evidence type="ECO:0000256" key="2">
    <source>
        <dbReference type="ARBA" id="ARBA00004496"/>
    </source>
</evidence>
<keyword evidence="9 14" id="KW-0067">ATP-binding</keyword>
<protein>
    <recommendedName>
        <fullName evidence="14">Methionine--tRNA ligase</fullName>
        <ecNumber evidence="14">6.1.1.10</ecNumber>
    </recommendedName>
    <alternativeName>
        <fullName evidence="14">Methionyl-tRNA synthetase</fullName>
        <shortName evidence="14">MetRS</shortName>
    </alternativeName>
</protein>
<dbReference type="GO" id="GO:0004825">
    <property type="term" value="F:methionine-tRNA ligase activity"/>
    <property type="evidence" value="ECO:0007669"/>
    <property type="project" value="UniProtKB-UniRule"/>
</dbReference>
<dbReference type="Gene3D" id="2.170.220.10">
    <property type="match status" value="1"/>
</dbReference>
<dbReference type="CDD" id="cd07957">
    <property type="entry name" value="Anticodon_Ia_Met"/>
    <property type="match status" value="1"/>
</dbReference>
<dbReference type="InterPro" id="IPR014729">
    <property type="entry name" value="Rossmann-like_a/b/a_fold"/>
</dbReference>
<dbReference type="PROSITE" id="PS50886">
    <property type="entry name" value="TRBD"/>
    <property type="match status" value="1"/>
</dbReference>
<evidence type="ECO:0000259" key="15">
    <source>
        <dbReference type="PROSITE" id="PS50886"/>
    </source>
</evidence>
<evidence type="ECO:0000256" key="14">
    <source>
        <dbReference type="HAMAP-Rule" id="MF_01228"/>
    </source>
</evidence>
<dbReference type="EMBL" id="CP042387">
    <property type="protein sequence ID" value="QEA43553.1"/>
    <property type="molecule type" value="Genomic_DNA"/>
</dbReference>
<dbReference type="HAMAP" id="MF_01228">
    <property type="entry name" value="Met_tRNA_synth_type2"/>
    <property type="match status" value="1"/>
</dbReference>
<feature type="short sequence motif" description="'KMSKS' region" evidence="14">
    <location>
        <begin position="341"/>
        <end position="345"/>
    </location>
</feature>
<dbReference type="Gene3D" id="1.10.730.10">
    <property type="entry name" value="Isoleucyl-tRNA Synthetase, Domain 1"/>
    <property type="match status" value="1"/>
</dbReference>
<evidence type="ECO:0000256" key="9">
    <source>
        <dbReference type="ARBA" id="ARBA00022840"/>
    </source>
</evidence>
<evidence type="ECO:0000256" key="8">
    <source>
        <dbReference type="ARBA" id="ARBA00022741"/>
    </source>
</evidence>
<keyword evidence="12 14" id="KW-0030">Aminoacyl-tRNA synthetase</keyword>
<dbReference type="InterPro" id="IPR009080">
    <property type="entry name" value="tRNAsynth_Ia_anticodon-bd"/>
</dbReference>
<dbReference type="NCBIfam" id="NF008900">
    <property type="entry name" value="PRK12267.1"/>
    <property type="match status" value="1"/>
</dbReference>
<comment type="subcellular location">
    <subcellularLocation>
        <location evidence="2 14">Cytoplasm</location>
    </subcellularLocation>
</comment>
<organism evidence="16 17">
    <name type="scientific">Leuconostoc lactis</name>
    <dbReference type="NCBI Taxonomy" id="1246"/>
    <lineage>
        <taxon>Bacteria</taxon>
        <taxon>Bacillati</taxon>
        <taxon>Bacillota</taxon>
        <taxon>Bacilli</taxon>
        <taxon>Lactobacillales</taxon>
        <taxon>Lactobacillaceae</taxon>
        <taxon>Leuconostoc</taxon>
    </lineage>
</organism>
<evidence type="ECO:0000256" key="5">
    <source>
        <dbReference type="ARBA" id="ARBA00022490"/>
    </source>
</evidence>
<dbReference type="Pfam" id="PF09334">
    <property type="entry name" value="tRNA-synt_1g"/>
    <property type="match status" value="1"/>
</dbReference>
<evidence type="ECO:0000256" key="6">
    <source>
        <dbReference type="ARBA" id="ARBA00022555"/>
    </source>
</evidence>
<evidence type="ECO:0000256" key="11">
    <source>
        <dbReference type="ARBA" id="ARBA00022917"/>
    </source>
</evidence>
<sequence length="711" mass="79162">MSEPNNVLFNTANLTDSAVIYDKFSKAEQQFSVKKDQTFYITTPIYYPSGKLQLGNTYTTVLADAAARYHRLLGEDVFFLTGTDEHGLKIQQKAKAAGISEIAYLDGMAEQIKALWKLMDISYDDFIRTTEPRHEKAVQKIFTTLLEKGDIYKGEYEGWYSVSDEEYFTESQLAEVYRDENGQVTGGKAPSGHEVELVKEEAYFFKMSKYADWLLDYYKTHPEFIQPEARMNEMINNFIAPGLEDLAVTRTAVDWGIPVPGDEKHVIYVWIDALSNYITALGYDADDTALFDKFWPANVQLVGKEIVRFHTIYWPIMLHALGIDLPKTIIGHGWLVMKDGKMSKSKGNVIYPEVLEERYGLDAVRYYLLRAMPFGNDGVFTPEDFVARVNFDLANDLGNLLNRTVAMINKYENGIVPELHTGKTDFDEGLVQTIEAAIVDYNKHFQAMRTADALESVWTIIRRANKYIDETQPWVLAKDETQKAVLSNVMAHLAGALRVAAVLLQPVLTQAPKKIYEQLGFDYPENGVKIAGLTFGKLPTGGQVVKKGEPIFPRQDVDAEVAFISGLVSKDTKGKGRAAKEAAKKAAAEAEAAAEAAAEPARELITYDDFAKVEILAAKITAGEIVEKSDKLLKFTLDDGSGKPRQILSGIRKWYADPAVLVGKTVAIVANMKPRKMAGEVSEGMILSAEKNDIVTVTILPDTIEPGSGIE</sequence>
<evidence type="ECO:0000256" key="3">
    <source>
        <dbReference type="ARBA" id="ARBA00005328"/>
    </source>
</evidence>
<dbReference type="GeneID" id="66530951"/>
<dbReference type="SUPFAM" id="SSF50249">
    <property type="entry name" value="Nucleic acid-binding proteins"/>
    <property type="match status" value="1"/>
</dbReference>
<dbReference type="PRINTS" id="PR01041">
    <property type="entry name" value="TRNASYNTHMET"/>
</dbReference>
<gene>
    <name evidence="14 16" type="primary">metG</name>
    <name evidence="16" type="ORF">FGL83_02010</name>
</gene>
<dbReference type="NCBIfam" id="TIGR00399">
    <property type="entry name" value="metG_C_term"/>
    <property type="match status" value="1"/>
</dbReference>
<keyword evidence="5 14" id="KW-0963">Cytoplasm</keyword>
<dbReference type="CDD" id="cd02800">
    <property type="entry name" value="tRNA_bind_EcMetRS_like"/>
    <property type="match status" value="1"/>
</dbReference>
<dbReference type="Gene3D" id="2.40.50.140">
    <property type="entry name" value="Nucleic acid-binding proteins"/>
    <property type="match status" value="1"/>
</dbReference>
<keyword evidence="7 14" id="KW-0436">Ligase</keyword>
<proteinExistence type="inferred from homology"/>
<dbReference type="FunFam" id="1.10.730.10:FF:000026">
    <property type="entry name" value="Methionine--tRNA ligase"/>
    <property type="match status" value="1"/>
</dbReference>
<dbReference type="SUPFAM" id="SSF47323">
    <property type="entry name" value="Anticodon-binding domain of a subclass of class I aminoacyl-tRNA synthetases"/>
    <property type="match status" value="1"/>
</dbReference>
<dbReference type="InterPro" id="IPR002547">
    <property type="entry name" value="tRNA-bd_dom"/>
</dbReference>
<comment type="subunit">
    <text evidence="4 14">Homodimer.</text>
</comment>
<evidence type="ECO:0000256" key="7">
    <source>
        <dbReference type="ARBA" id="ARBA00022598"/>
    </source>
</evidence>
<keyword evidence="11 14" id="KW-0648">Protein biosynthesis</keyword>
<evidence type="ECO:0000313" key="16">
    <source>
        <dbReference type="EMBL" id="QEA43553.1"/>
    </source>
</evidence>
<dbReference type="InterPro" id="IPR033911">
    <property type="entry name" value="MetRS_core"/>
</dbReference>
<dbReference type="Pfam" id="PF19303">
    <property type="entry name" value="Anticodon_3"/>
    <property type="match status" value="1"/>
</dbReference>
<dbReference type="FunFam" id="2.40.50.140:FF:000042">
    <property type="entry name" value="Methionine--tRNA ligase"/>
    <property type="match status" value="1"/>
</dbReference>
<dbReference type="InterPro" id="IPR041872">
    <property type="entry name" value="Anticodon_Met"/>
</dbReference>
<name>A0AAP9JAE2_LEULA</name>
<dbReference type="FunFam" id="2.170.220.10:FF:000002">
    <property type="entry name" value="Methionine--tRNA ligase"/>
    <property type="match status" value="1"/>
</dbReference>
<accession>A0AAP9JAE2</accession>
<dbReference type="GO" id="GO:0005524">
    <property type="term" value="F:ATP binding"/>
    <property type="evidence" value="ECO:0007669"/>
    <property type="project" value="UniProtKB-UniRule"/>
</dbReference>
<evidence type="ECO:0000313" key="17">
    <source>
        <dbReference type="Proteomes" id="UP000321298"/>
    </source>
</evidence>
<dbReference type="InterPro" id="IPR023457">
    <property type="entry name" value="Met-tRNA_synth_2"/>
</dbReference>
<dbReference type="PANTHER" id="PTHR43326:SF1">
    <property type="entry name" value="METHIONINE--TRNA LIGASE, MITOCHONDRIAL"/>
    <property type="match status" value="1"/>
</dbReference>
<evidence type="ECO:0000256" key="1">
    <source>
        <dbReference type="ARBA" id="ARBA00003314"/>
    </source>
</evidence>
<dbReference type="GO" id="GO:0006431">
    <property type="term" value="P:methionyl-tRNA aminoacylation"/>
    <property type="evidence" value="ECO:0007669"/>
    <property type="project" value="UniProtKB-UniRule"/>
</dbReference>
<dbReference type="SUPFAM" id="SSF52374">
    <property type="entry name" value="Nucleotidylyl transferase"/>
    <property type="match status" value="1"/>
</dbReference>
<dbReference type="Proteomes" id="UP000321298">
    <property type="component" value="Chromosome"/>
</dbReference>